<evidence type="ECO:0000256" key="2">
    <source>
        <dbReference type="ARBA" id="ARBA00003451"/>
    </source>
</evidence>
<evidence type="ECO:0000256" key="1">
    <source>
        <dbReference type="ARBA" id="ARBA00001946"/>
    </source>
</evidence>
<keyword evidence="6" id="KW-0378">Hydrolase</keyword>
<dbReference type="EMBL" id="JAIWYP010000001">
    <property type="protein sequence ID" value="KAH3891285.1"/>
    <property type="molecule type" value="Genomic_DNA"/>
</dbReference>
<comment type="function">
    <text evidence="2">Probably catalyzes the deacetylation of acetylated carbohydrates an important step in the degradation of oligosaccharides.</text>
</comment>
<dbReference type="InterPro" id="IPR006879">
    <property type="entry name" value="YdjC-like"/>
</dbReference>
<dbReference type="Proteomes" id="UP000828390">
    <property type="component" value="Unassembled WGS sequence"/>
</dbReference>
<evidence type="ECO:0000256" key="7">
    <source>
        <dbReference type="ARBA" id="ARBA00022842"/>
    </source>
</evidence>
<evidence type="ECO:0000313" key="9">
    <source>
        <dbReference type="EMBL" id="KAH3891285.1"/>
    </source>
</evidence>
<comment type="similarity">
    <text evidence="3">Belongs to the YdjC deacetylase family.</text>
</comment>
<name>A0A9D4S5F0_DREPO</name>
<dbReference type="PANTHER" id="PTHR31609">
    <property type="entry name" value="YDJC DEACETYLASE FAMILY MEMBER"/>
    <property type="match status" value="1"/>
</dbReference>
<accession>A0A9D4S5F0</accession>
<evidence type="ECO:0000256" key="3">
    <source>
        <dbReference type="ARBA" id="ARBA00008843"/>
    </source>
</evidence>
<dbReference type="SUPFAM" id="SSF88713">
    <property type="entry name" value="Glycoside hydrolase/deacetylase"/>
    <property type="match status" value="1"/>
</dbReference>
<keyword evidence="8" id="KW-0119">Carbohydrate metabolism</keyword>
<dbReference type="AlphaFoldDB" id="A0A9D4S5F0"/>
<evidence type="ECO:0000256" key="4">
    <source>
        <dbReference type="ARBA" id="ARBA00018477"/>
    </source>
</evidence>
<dbReference type="InterPro" id="IPR011330">
    <property type="entry name" value="Glyco_hydro/deAcase_b/a-brl"/>
</dbReference>
<evidence type="ECO:0000256" key="6">
    <source>
        <dbReference type="ARBA" id="ARBA00022801"/>
    </source>
</evidence>
<dbReference type="GO" id="GO:0019213">
    <property type="term" value="F:deacetylase activity"/>
    <property type="evidence" value="ECO:0007669"/>
    <property type="project" value="TreeGrafter"/>
</dbReference>
<evidence type="ECO:0000313" key="10">
    <source>
        <dbReference type="Proteomes" id="UP000828390"/>
    </source>
</evidence>
<reference evidence="9" key="1">
    <citation type="journal article" date="2019" name="bioRxiv">
        <title>The Genome of the Zebra Mussel, Dreissena polymorpha: A Resource for Invasive Species Research.</title>
        <authorList>
            <person name="McCartney M.A."/>
            <person name="Auch B."/>
            <person name="Kono T."/>
            <person name="Mallez S."/>
            <person name="Zhang Y."/>
            <person name="Obille A."/>
            <person name="Becker A."/>
            <person name="Abrahante J.E."/>
            <person name="Garbe J."/>
            <person name="Badalamenti J.P."/>
            <person name="Herman A."/>
            <person name="Mangelson H."/>
            <person name="Liachko I."/>
            <person name="Sullivan S."/>
            <person name="Sone E.D."/>
            <person name="Koren S."/>
            <person name="Silverstein K.A.T."/>
            <person name="Beckman K.B."/>
            <person name="Gohl D.M."/>
        </authorList>
    </citation>
    <scope>NUCLEOTIDE SEQUENCE</scope>
    <source>
        <strain evidence="9">Duluth1</strain>
        <tissue evidence="9">Whole animal</tissue>
    </source>
</reference>
<keyword evidence="5" id="KW-0479">Metal-binding</keyword>
<comment type="caution">
    <text evidence="9">The sequence shown here is derived from an EMBL/GenBank/DDBJ whole genome shotgun (WGS) entry which is preliminary data.</text>
</comment>
<keyword evidence="7" id="KW-0460">Magnesium</keyword>
<dbReference type="Pfam" id="PF04794">
    <property type="entry name" value="YdjC"/>
    <property type="match status" value="1"/>
</dbReference>
<dbReference type="GO" id="GO:0016787">
    <property type="term" value="F:hydrolase activity"/>
    <property type="evidence" value="ECO:0007669"/>
    <property type="project" value="UniProtKB-KW"/>
</dbReference>
<dbReference type="PANTHER" id="PTHR31609:SF1">
    <property type="entry name" value="CARBOHYDRATE DEACETYLASE"/>
    <property type="match status" value="1"/>
</dbReference>
<organism evidence="9 10">
    <name type="scientific">Dreissena polymorpha</name>
    <name type="common">Zebra mussel</name>
    <name type="synonym">Mytilus polymorpha</name>
    <dbReference type="NCBI Taxonomy" id="45954"/>
    <lineage>
        <taxon>Eukaryota</taxon>
        <taxon>Metazoa</taxon>
        <taxon>Spiralia</taxon>
        <taxon>Lophotrochozoa</taxon>
        <taxon>Mollusca</taxon>
        <taxon>Bivalvia</taxon>
        <taxon>Autobranchia</taxon>
        <taxon>Heteroconchia</taxon>
        <taxon>Euheterodonta</taxon>
        <taxon>Imparidentia</taxon>
        <taxon>Neoheterodontei</taxon>
        <taxon>Myida</taxon>
        <taxon>Dreissenoidea</taxon>
        <taxon>Dreissenidae</taxon>
        <taxon>Dreissena</taxon>
    </lineage>
</organism>
<evidence type="ECO:0000256" key="8">
    <source>
        <dbReference type="ARBA" id="ARBA00023277"/>
    </source>
</evidence>
<sequence length="405" mass="45441">MEQNKYLMITSDDYGYSDTRDDGILECFKSGAITGAAAIVNGVSIESGSLLSMLYEHTVHYEHTIDRFTQLTNYKPPKVDGHQHAHVASRVVISNLRTLVAFSRSPNFAGLDTMGNNMTLPRLQQSVLKAFQRSSPTQEVSIAVSHRPASFREPPADQFCELMVHPGYKTGESGGCGDGPDDFSRSGDREHEMRILMMNTLAATKNAPPTGGHAFQATGTIFELVQNIIGTNLLTKFHDDRTINMASRVLTRKNATPPWRPYIIGTNHLTKFHDDRTINVASRVLTRKNAQPPYIIRTNLLTKFHEDRKINAASRVLTRKNAPPPGSHTKFHEHQTINVASRVFTRQNVDDGRCTTDKKRSQKLTMSTLCSGELKNVFHLITSIDLRLRSITYRIQQYNNCSRLS</sequence>
<keyword evidence="10" id="KW-1185">Reference proteome</keyword>
<protein>
    <recommendedName>
        <fullName evidence="4">Carbohydrate deacetylase</fullName>
    </recommendedName>
</protein>
<gene>
    <name evidence="9" type="ORF">DPMN_015378</name>
</gene>
<dbReference type="GO" id="GO:0005975">
    <property type="term" value="P:carbohydrate metabolic process"/>
    <property type="evidence" value="ECO:0007669"/>
    <property type="project" value="InterPro"/>
</dbReference>
<dbReference type="Gene3D" id="3.20.20.370">
    <property type="entry name" value="Glycoside hydrolase/deacetylase"/>
    <property type="match status" value="2"/>
</dbReference>
<reference evidence="9" key="2">
    <citation type="submission" date="2020-11" db="EMBL/GenBank/DDBJ databases">
        <authorList>
            <person name="McCartney M.A."/>
            <person name="Auch B."/>
            <person name="Kono T."/>
            <person name="Mallez S."/>
            <person name="Becker A."/>
            <person name="Gohl D.M."/>
            <person name="Silverstein K.A.T."/>
            <person name="Koren S."/>
            <person name="Bechman K.B."/>
            <person name="Herman A."/>
            <person name="Abrahante J.E."/>
            <person name="Garbe J."/>
        </authorList>
    </citation>
    <scope>NUCLEOTIDE SEQUENCE</scope>
    <source>
        <strain evidence="9">Duluth1</strain>
        <tissue evidence="9">Whole animal</tissue>
    </source>
</reference>
<proteinExistence type="inferred from homology"/>
<evidence type="ECO:0000256" key="5">
    <source>
        <dbReference type="ARBA" id="ARBA00022723"/>
    </source>
</evidence>
<comment type="cofactor">
    <cofactor evidence="1">
        <name>Mg(2+)</name>
        <dbReference type="ChEBI" id="CHEBI:18420"/>
    </cofactor>
</comment>
<dbReference type="GO" id="GO:0046872">
    <property type="term" value="F:metal ion binding"/>
    <property type="evidence" value="ECO:0007669"/>
    <property type="project" value="UniProtKB-KW"/>
</dbReference>